<evidence type="ECO:0000256" key="1">
    <source>
        <dbReference type="SAM" id="MobiDB-lite"/>
    </source>
</evidence>
<feature type="region of interest" description="Disordered" evidence="1">
    <location>
        <begin position="85"/>
        <end position="134"/>
    </location>
</feature>
<gene>
    <name evidence="2" type="ORF">LTR77_000596</name>
</gene>
<dbReference type="Proteomes" id="UP001337655">
    <property type="component" value="Unassembled WGS sequence"/>
</dbReference>
<feature type="compositionally biased region" description="Basic and acidic residues" evidence="1">
    <location>
        <begin position="123"/>
        <end position="134"/>
    </location>
</feature>
<protein>
    <submittedName>
        <fullName evidence="2">Uncharacterized protein</fullName>
    </submittedName>
</protein>
<feature type="region of interest" description="Disordered" evidence="1">
    <location>
        <begin position="1"/>
        <end position="26"/>
    </location>
</feature>
<name>A0AAV9PNR5_9PEZI</name>
<comment type="caution">
    <text evidence="2">The sequence shown here is derived from an EMBL/GenBank/DDBJ whole genome shotgun (WGS) entry which is preliminary data.</text>
</comment>
<dbReference type="EMBL" id="JAVRRT010000001">
    <property type="protein sequence ID" value="KAK5175457.1"/>
    <property type="molecule type" value="Genomic_DNA"/>
</dbReference>
<keyword evidence="3" id="KW-1185">Reference proteome</keyword>
<evidence type="ECO:0000313" key="2">
    <source>
        <dbReference type="EMBL" id="KAK5175457.1"/>
    </source>
</evidence>
<sequence>MDSATEENNQPTNDNEDLKANLNASDAQLQDAWTTEDLSNEPFLESLRRCERLLTYLRTRVDFMVSSDEAMERGDRAAVNAIRRRRDEHEAQSEFAGPPAEQAISSDSKQGVNEGAAWSMATETHRAHEHYAGS</sequence>
<dbReference type="GeneID" id="89921946"/>
<feature type="compositionally biased region" description="Polar residues" evidence="1">
    <location>
        <begin position="1"/>
        <end position="13"/>
    </location>
</feature>
<reference evidence="2 3" key="1">
    <citation type="submission" date="2023-08" db="EMBL/GenBank/DDBJ databases">
        <title>Black Yeasts Isolated from many extreme environments.</title>
        <authorList>
            <person name="Coleine C."/>
            <person name="Stajich J.E."/>
            <person name="Selbmann L."/>
        </authorList>
    </citation>
    <scope>NUCLEOTIDE SEQUENCE [LARGE SCALE GENOMIC DNA]</scope>
    <source>
        <strain evidence="2 3">CCFEE 5935</strain>
    </source>
</reference>
<accession>A0AAV9PNR5</accession>
<evidence type="ECO:0000313" key="3">
    <source>
        <dbReference type="Proteomes" id="UP001337655"/>
    </source>
</evidence>
<dbReference type="AlphaFoldDB" id="A0AAV9PNR5"/>
<organism evidence="2 3">
    <name type="scientific">Saxophila tyrrhenica</name>
    <dbReference type="NCBI Taxonomy" id="1690608"/>
    <lineage>
        <taxon>Eukaryota</taxon>
        <taxon>Fungi</taxon>
        <taxon>Dikarya</taxon>
        <taxon>Ascomycota</taxon>
        <taxon>Pezizomycotina</taxon>
        <taxon>Dothideomycetes</taxon>
        <taxon>Dothideomycetidae</taxon>
        <taxon>Mycosphaerellales</taxon>
        <taxon>Extremaceae</taxon>
        <taxon>Saxophila</taxon>
    </lineage>
</organism>
<dbReference type="RefSeq" id="XP_064664095.1">
    <property type="nucleotide sequence ID" value="XM_064797861.1"/>
</dbReference>
<proteinExistence type="predicted"/>